<name>A0AAN6SHM2_9PEZI</name>
<sequence>MNSMSEPMPSAIPVCLLPRTPSPPCLTYTSWDREKHLYDSDDKALALLPIQILSRDLSNYNKWLHALWFHIVYHRLVPFIMPQQEGPAQYRECPEAEDQDNWTRRQLHSYALVFYSIGRDVLEDMARDQDLGFDPFDDRDYWAHELMHKVEFYHDLMEERMASYSEGSGEEEEDDDDDDDAVLPVEVALIVELRRWTLIDGVFD</sequence>
<reference evidence="1" key="2">
    <citation type="submission" date="2023-06" db="EMBL/GenBank/DDBJ databases">
        <authorList>
            <consortium name="Lawrence Berkeley National Laboratory"/>
            <person name="Mondo S.J."/>
            <person name="Hensen N."/>
            <person name="Bonometti L."/>
            <person name="Westerberg I."/>
            <person name="Brannstrom I.O."/>
            <person name="Guillou S."/>
            <person name="Cros-Aarteil S."/>
            <person name="Calhoun S."/>
            <person name="Haridas S."/>
            <person name="Kuo A."/>
            <person name="Pangilinan J."/>
            <person name="Riley R."/>
            <person name="Labutti K."/>
            <person name="Andreopoulos B."/>
            <person name="Lipzen A."/>
            <person name="Chen C."/>
            <person name="Yanf M."/>
            <person name="Daum C."/>
            <person name="Ng V."/>
            <person name="Clum A."/>
            <person name="Steindorff A."/>
            <person name="Ohm R."/>
            <person name="Martin F."/>
            <person name="Silar P."/>
            <person name="Natvig D."/>
            <person name="Lalanne C."/>
            <person name="Gautier V."/>
            <person name="Ament-Velasquez S.L."/>
            <person name="Kruys A."/>
            <person name="Hutchinson M.I."/>
            <person name="Powell A.J."/>
            <person name="Barry K."/>
            <person name="Miller A.N."/>
            <person name="Grigoriev I.V."/>
            <person name="Debuchy R."/>
            <person name="Gladieux P."/>
            <person name="Thoren M.H."/>
            <person name="Johannesson H."/>
        </authorList>
    </citation>
    <scope>NUCLEOTIDE SEQUENCE</scope>
    <source>
        <strain evidence="1">CBS 626.80</strain>
    </source>
</reference>
<protein>
    <submittedName>
        <fullName evidence="1">Uncharacterized protein</fullName>
    </submittedName>
</protein>
<proteinExistence type="predicted"/>
<organism evidence="1 2">
    <name type="scientific">Pseudoneurospora amorphoporcata</name>
    <dbReference type="NCBI Taxonomy" id="241081"/>
    <lineage>
        <taxon>Eukaryota</taxon>
        <taxon>Fungi</taxon>
        <taxon>Dikarya</taxon>
        <taxon>Ascomycota</taxon>
        <taxon>Pezizomycotina</taxon>
        <taxon>Sordariomycetes</taxon>
        <taxon>Sordariomycetidae</taxon>
        <taxon>Sordariales</taxon>
        <taxon>Sordariaceae</taxon>
        <taxon>Pseudoneurospora</taxon>
    </lineage>
</organism>
<feature type="non-terminal residue" evidence="1">
    <location>
        <position position="204"/>
    </location>
</feature>
<keyword evidence="2" id="KW-1185">Reference proteome</keyword>
<reference evidence="1" key="1">
    <citation type="journal article" date="2023" name="Mol. Phylogenet. Evol.">
        <title>Genome-scale phylogeny and comparative genomics of the fungal order Sordariales.</title>
        <authorList>
            <person name="Hensen N."/>
            <person name="Bonometti L."/>
            <person name="Westerberg I."/>
            <person name="Brannstrom I.O."/>
            <person name="Guillou S."/>
            <person name="Cros-Aarteil S."/>
            <person name="Calhoun S."/>
            <person name="Haridas S."/>
            <person name="Kuo A."/>
            <person name="Mondo S."/>
            <person name="Pangilinan J."/>
            <person name="Riley R."/>
            <person name="LaButti K."/>
            <person name="Andreopoulos B."/>
            <person name="Lipzen A."/>
            <person name="Chen C."/>
            <person name="Yan M."/>
            <person name="Daum C."/>
            <person name="Ng V."/>
            <person name="Clum A."/>
            <person name="Steindorff A."/>
            <person name="Ohm R.A."/>
            <person name="Martin F."/>
            <person name="Silar P."/>
            <person name="Natvig D.O."/>
            <person name="Lalanne C."/>
            <person name="Gautier V."/>
            <person name="Ament-Velasquez S.L."/>
            <person name="Kruys A."/>
            <person name="Hutchinson M.I."/>
            <person name="Powell A.J."/>
            <person name="Barry K."/>
            <person name="Miller A.N."/>
            <person name="Grigoriev I.V."/>
            <person name="Debuchy R."/>
            <person name="Gladieux P."/>
            <person name="Hiltunen Thoren M."/>
            <person name="Johannesson H."/>
        </authorList>
    </citation>
    <scope>NUCLEOTIDE SEQUENCE</scope>
    <source>
        <strain evidence="1">CBS 626.80</strain>
    </source>
</reference>
<evidence type="ECO:0000313" key="2">
    <source>
        <dbReference type="Proteomes" id="UP001303222"/>
    </source>
</evidence>
<dbReference type="EMBL" id="MU859100">
    <property type="protein sequence ID" value="KAK3953734.1"/>
    <property type="molecule type" value="Genomic_DNA"/>
</dbReference>
<accession>A0AAN6SHM2</accession>
<comment type="caution">
    <text evidence="1">The sequence shown here is derived from an EMBL/GenBank/DDBJ whole genome shotgun (WGS) entry which is preliminary data.</text>
</comment>
<dbReference type="AlphaFoldDB" id="A0AAN6SHM2"/>
<evidence type="ECO:0000313" key="1">
    <source>
        <dbReference type="EMBL" id="KAK3953734.1"/>
    </source>
</evidence>
<dbReference type="Proteomes" id="UP001303222">
    <property type="component" value="Unassembled WGS sequence"/>
</dbReference>
<gene>
    <name evidence="1" type="ORF">QBC32DRAFT_233844</name>
</gene>